<dbReference type="EMBL" id="JAQJVI010000025">
    <property type="protein sequence ID" value="MDA7023518.1"/>
    <property type="molecule type" value="Genomic_DNA"/>
</dbReference>
<reference evidence="1 2" key="1">
    <citation type="submission" date="2023-01" db="EMBL/GenBank/DDBJ databases">
        <title>Effects of deletion of Siderophore biosynthase gene in Pseudomonas fragi on quorum sensing and spoliage ability.</title>
        <authorList>
            <person name="Cui F."/>
            <person name="Wang D."/>
            <person name="Liu J."/>
            <person name="Wang Q."/>
            <person name="Li T."/>
            <person name="Li J."/>
        </authorList>
    </citation>
    <scope>NUCLEOTIDE SEQUENCE [LARGE SCALE GENOMIC DNA]</scope>
    <source>
        <strain evidence="1 2">MS-10</strain>
    </source>
</reference>
<organism evidence="1 2">
    <name type="scientific">Pseudomonas fragi</name>
    <dbReference type="NCBI Taxonomy" id="296"/>
    <lineage>
        <taxon>Bacteria</taxon>
        <taxon>Pseudomonadati</taxon>
        <taxon>Pseudomonadota</taxon>
        <taxon>Gammaproteobacteria</taxon>
        <taxon>Pseudomonadales</taxon>
        <taxon>Pseudomonadaceae</taxon>
        <taxon>Pseudomonas</taxon>
    </lineage>
</organism>
<evidence type="ECO:0000313" key="2">
    <source>
        <dbReference type="Proteomes" id="UP001212337"/>
    </source>
</evidence>
<proteinExistence type="predicted"/>
<evidence type="ECO:0000313" key="1">
    <source>
        <dbReference type="EMBL" id="MDA7023518.1"/>
    </source>
</evidence>
<dbReference type="RefSeq" id="WP_153336596.1">
    <property type="nucleotide sequence ID" value="NZ_JAQJVI010000025.1"/>
</dbReference>
<protein>
    <submittedName>
        <fullName evidence="1">Uncharacterized protein</fullName>
    </submittedName>
</protein>
<name>A0ABT4WU07_PSEFR</name>
<accession>A0ABT4WU07</accession>
<gene>
    <name evidence="1" type="ORF">PI499_16775</name>
</gene>
<sequence>MIKAIPHTEVEVLLSKAQESGLELTGLSVYCLNLGLRPVELLNALSIEVARRFVLGEMPYAVGDDIMNGLFTAIFDVGMEEVMPQPAFNIYLAIDEGEYQHLGDSDHIAPSERYSRPYLVEMLRGLVDIA</sequence>
<comment type="caution">
    <text evidence="1">The sequence shown here is derived from an EMBL/GenBank/DDBJ whole genome shotgun (WGS) entry which is preliminary data.</text>
</comment>
<dbReference type="Proteomes" id="UP001212337">
    <property type="component" value="Unassembled WGS sequence"/>
</dbReference>
<keyword evidence="2" id="KW-1185">Reference proteome</keyword>